<feature type="transmembrane region" description="Helical" evidence="1">
    <location>
        <begin position="50"/>
        <end position="71"/>
    </location>
</feature>
<keyword evidence="1" id="KW-0812">Transmembrane</keyword>
<evidence type="ECO:0000313" key="3">
    <source>
        <dbReference type="Proteomes" id="UP001500707"/>
    </source>
</evidence>
<name>A0ABP6V2R9_9ACTN</name>
<feature type="transmembrane region" description="Helical" evidence="1">
    <location>
        <begin position="21"/>
        <end position="38"/>
    </location>
</feature>
<dbReference type="EMBL" id="BAABCE010000001">
    <property type="protein sequence ID" value="GAA3527694.1"/>
    <property type="molecule type" value="Genomic_DNA"/>
</dbReference>
<reference evidence="3" key="1">
    <citation type="journal article" date="2019" name="Int. J. Syst. Evol. Microbiol.">
        <title>The Global Catalogue of Microorganisms (GCM) 10K type strain sequencing project: providing services to taxonomists for standard genome sequencing and annotation.</title>
        <authorList>
            <consortium name="The Broad Institute Genomics Platform"/>
            <consortium name="The Broad Institute Genome Sequencing Center for Infectious Disease"/>
            <person name="Wu L."/>
            <person name="Ma J."/>
        </authorList>
    </citation>
    <scope>NUCLEOTIDE SEQUENCE [LARGE SCALE GENOMIC DNA]</scope>
    <source>
        <strain evidence="3">JCM 17656</strain>
    </source>
</reference>
<protein>
    <submittedName>
        <fullName evidence="2">Uncharacterized protein</fullName>
    </submittedName>
</protein>
<keyword evidence="1" id="KW-1133">Transmembrane helix</keyword>
<keyword evidence="1" id="KW-0472">Membrane</keyword>
<proteinExistence type="predicted"/>
<keyword evidence="3" id="KW-1185">Reference proteome</keyword>
<comment type="caution">
    <text evidence="2">The sequence shown here is derived from an EMBL/GenBank/DDBJ whole genome shotgun (WGS) entry which is preliminary data.</text>
</comment>
<gene>
    <name evidence="2" type="ORF">GCM10022295_07160</name>
</gene>
<dbReference type="RefSeq" id="WP_346180177.1">
    <property type="nucleotide sequence ID" value="NZ_BAABCE010000001.1"/>
</dbReference>
<accession>A0ABP6V2R9</accession>
<dbReference type="Proteomes" id="UP001500707">
    <property type="component" value="Unassembled WGS sequence"/>
</dbReference>
<evidence type="ECO:0000313" key="2">
    <source>
        <dbReference type="EMBL" id="GAA3527694.1"/>
    </source>
</evidence>
<organism evidence="2 3">
    <name type="scientific">Streptomyces osmaniensis</name>
    <dbReference type="NCBI Taxonomy" id="593134"/>
    <lineage>
        <taxon>Bacteria</taxon>
        <taxon>Bacillati</taxon>
        <taxon>Actinomycetota</taxon>
        <taxon>Actinomycetes</taxon>
        <taxon>Kitasatosporales</taxon>
        <taxon>Streptomycetaceae</taxon>
        <taxon>Streptomyces</taxon>
    </lineage>
</organism>
<sequence>MTRPSPARRRTARAVRAAGDVVRTAAPVGPIVVVLLHLDTVDGPRLDLPLLHLVVVLLAGLGVDRLGLLLLDLGRHIERHRPNTAS</sequence>
<evidence type="ECO:0000256" key="1">
    <source>
        <dbReference type="SAM" id="Phobius"/>
    </source>
</evidence>